<dbReference type="PANTHER" id="PTHR39168:SF1">
    <property type="entry name" value="TRANSCRIPTIONAL REGULATORY PROTEIN"/>
    <property type="match status" value="1"/>
</dbReference>
<dbReference type="NCBIfam" id="NF033788">
    <property type="entry name" value="HTH_metalloreg"/>
    <property type="match status" value="1"/>
</dbReference>
<feature type="compositionally biased region" description="Basic and acidic residues" evidence="1">
    <location>
        <begin position="32"/>
        <end position="44"/>
    </location>
</feature>
<proteinExistence type="predicted"/>
<protein>
    <submittedName>
        <fullName evidence="3">Transcriptional regulator</fullName>
    </submittedName>
</protein>
<evidence type="ECO:0000259" key="2">
    <source>
        <dbReference type="PROSITE" id="PS50987"/>
    </source>
</evidence>
<dbReference type="GO" id="GO:0010288">
    <property type="term" value="P:response to lead ion"/>
    <property type="evidence" value="ECO:0007669"/>
    <property type="project" value="TreeGrafter"/>
</dbReference>
<evidence type="ECO:0000256" key="1">
    <source>
        <dbReference type="SAM" id="MobiDB-lite"/>
    </source>
</evidence>
<dbReference type="InterPro" id="IPR011991">
    <property type="entry name" value="ArsR-like_HTH"/>
</dbReference>
<dbReference type="GO" id="GO:0097063">
    <property type="term" value="F:cadmium ion sensor activity"/>
    <property type="evidence" value="ECO:0007669"/>
    <property type="project" value="TreeGrafter"/>
</dbReference>
<dbReference type="EMBL" id="QOIN01000026">
    <property type="protein sequence ID" value="RCG28024.1"/>
    <property type="molecule type" value="Genomic_DNA"/>
</dbReference>
<dbReference type="PANTHER" id="PTHR39168">
    <property type="entry name" value="TRANSCRIPTIONAL REGULATOR-RELATED"/>
    <property type="match status" value="1"/>
</dbReference>
<keyword evidence="4" id="KW-1185">Reference proteome</keyword>
<name>A0A367FCG1_9ACTN</name>
<dbReference type="Gene3D" id="1.10.10.10">
    <property type="entry name" value="Winged helix-like DNA-binding domain superfamily/Winged helix DNA-binding domain"/>
    <property type="match status" value="1"/>
</dbReference>
<feature type="compositionally biased region" description="Pro residues" evidence="1">
    <location>
        <begin position="7"/>
        <end position="26"/>
    </location>
</feature>
<dbReference type="CDD" id="cd00090">
    <property type="entry name" value="HTH_ARSR"/>
    <property type="match status" value="1"/>
</dbReference>
<dbReference type="GO" id="GO:0003677">
    <property type="term" value="F:DNA binding"/>
    <property type="evidence" value="ECO:0007669"/>
    <property type="project" value="TreeGrafter"/>
</dbReference>
<feature type="domain" description="HTH arsR-type" evidence="2">
    <location>
        <begin position="78"/>
        <end position="173"/>
    </location>
</feature>
<reference evidence="3 4" key="1">
    <citation type="submission" date="2018-06" db="EMBL/GenBank/DDBJ databases">
        <title>Streptomyces reniochalinae sp. nov. and Streptomyces diacarnus sp. nov. from marine sponges.</title>
        <authorList>
            <person name="Li L."/>
        </authorList>
    </citation>
    <scope>NUCLEOTIDE SEQUENCE [LARGE SCALE GENOMIC DNA]</scope>
    <source>
        <strain evidence="3 4">LHW51701</strain>
    </source>
</reference>
<gene>
    <name evidence="3" type="ORF">DTL70_02620</name>
</gene>
<accession>A0A367FCG1</accession>
<evidence type="ECO:0000313" key="3">
    <source>
        <dbReference type="EMBL" id="RCG28024.1"/>
    </source>
</evidence>
<dbReference type="PROSITE" id="PS50987">
    <property type="entry name" value="HTH_ARSR_2"/>
    <property type="match status" value="1"/>
</dbReference>
<dbReference type="InterPro" id="IPR036388">
    <property type="entry name" value="WH-like_DNA-bd_sf"/>
</dbReference>
<dbReference type="InterPro" id="IPR052543">
    <property type="entry name" value="HTH_Metal-responsive_Reg"/>
</dbReference>
<evidence type="ECO:0000313" key="4">
    <source>
        <dbReference type="Proteomes" id="UP000252914"/>
    </source>
</evidence>
<dbReference type="AlphaFoldDB" id="A0A367FCG1"/>
<dbReference type="SUPFAM" id="SSF46785">
    <property type="entry name" value="Winged helix' DNA-binding domain"/>
    <property type="match status" value="1"/>
</dbReference>
<dbReference type="PRINTS" id="PR00778">
    <property type="entry name" value="HTHARSR"/>
</dbReference>
<comment type="caution">
    <text evidence="3">The sequence shown here is derived from an EMBL/GenBank/DDBJ whole genome shotgun (WGS) entry which is preliminary data.</text>
</comment>
<dbReference type="Pfam" id="PF12840">
    <property type="entry name" value="HTH_20"/>
    <property type="match status" value="1"/>
</dbReference>
<dbReference type="GO" id="GO:0003700">
    <property type="term" value="F:DNA-binding transcription factor activity"/>
    <property type="evidence" value="ECO:0007669"/>
    <property type="project" value="InterPro"/>
</dbReference>
<feature type="region of interest" description="Disordered" evidence="1">
    <location>
        <begin position="1"/>
        <end position="86"/>
    </location>
</feature>
<dbReference type="Proteomes" id="UP000252914">
    <property type="component" value="Unassembled WGS sequence"/>
</dbReference>
<dbReference type="GO" id="GO:0046686">
    <property type="term" value="P:response to cadmium ion"/>
    <property type="evidence" value="ECO:0007669"/>
    <property type="project" value="TreeGrafter"/>
</dbReference>
<dbReference type="SMART" id="SM00418">
    <property type="entry name" value="HTH_ARSR"/>
    <property type="match status" value="1"/>
</dbReference>
<dbReference type="GO" id="GO:0032791">
    <property type="term" value="F:lead ion binding"/>
    <property type="evidence" value="ECO:0007669"/>
    <property type="project" value="TreeGrafter"/>
</dbReference>
<dbReference type="InterPro" id="IPR001845">
    <property type="entry name" value="HTH_ArsR_DNA-bd_dom"/>
</dbReference>
<dbReference type="InterPro" id="IPR036390">
    <property type="entry name" value="WH_DNA-bd_sf"/>
</dbReference>
<organism evidence="3 4">
    <name type="scientific">Streptomyces diacarni</name>
    <dbReference type="NCBI Taxonomy" id="2800381"/>
    <lineage>
        <taxon>Bacteria</taxon>
        <taxon>Bacillati</taxon>
        <taxon>Actinomycetota</taxon>
        <taxon>Actinomycetes</taxon>
        <taxon>Kitasatosporales</taxon>
        <taxon>Streptomycetaceae</taxon>
        <taxon>Streptomyces</taxon>
    </lineage>
</organism>
<sequence>MTTANNHPPPRRPTVPTRPPTPPPEGKPCTRSPEDELATHRCDDAPSTPSPCGDTPASPPTRSSGVRATHCGIRTPESAPRGEADPATAAALFADPARARALMALADGRSLPASVLADEAGVSAQTASAHLAKLREGGLVTVEKSGRHRYYRLTGPEVATALEALTALALPRPARSLRAHPRATALRRARTCYDHLAGDLGVQVTAALVAADALHPADAIPDTHRRPHDPLSAPLPAHPYELGTTAKEVFACLGVDLSETATPSCPTRRPLLRFCLDWTEQRHHLAGRLGAALLTALLTQRWLTPGRRPRALVLTPEGARHLAAALPLPGNLTQEHDDQS</sequence>